<evidence type="ECO:0000313" key="2">
    <source>
        <dbReference type="EMBL" id="GMH54445.1"/>
    </source>
</evidence>
<dbReference type="GO" id="GO:0055088">
    <property type="term" value="P:lipid homeostasis"/>
    <property type="evidence" value="ECO:0007669"/>
    <property type="project" value="TreeGrafter"/>
</dbReference>
<dbReference type="GO" id="GO:0042171">
    <property type="term" value="F:lysophosphatidic acid acyltransferase activity"/>
    <property type="evidence" value="ECO:0007669"/>
    <property type="project" value="TreeGrafter"/>
</dbReference>
<organism evidence="2 3">
    <name type="scientific">Triparma retinervis</name>
    <dbReference type="NCBI Taxonomy" id="2557542"/>
    <lineage>
        <taxon>Eukaryota</taxon>
        <taxon>Sar</taxon>
        <taxon>Stramenopiles</taxon>
        <taxon>Ochrophyta</taxon>
        <taxon>Bolidophyceae</taxon>
        <taxon>Parmales</taxon>
        <taxon>Triparmaceae</taxon>
        <taxon>Triparma</taxon>
    </lineage>
</organism>
<dbReference type="InterPro" id="IPR029058">
    <property type="entry name" value="AB_hydrolase_fold"/>
</dbReference>
<gene>
    <name evidence="2" type="ORF">TrRE_jg10898</name>
</gene>
<dbReference type="Gene3D" id="3.40.50.1820">
    <property type="entry name" value="alpha/beta hydrolase"/>
    <property type="match status" value="1"/>
</dbReference>
<comment type="caution">
    <text evidence="2">The sequence shown here is derived from an EMBL/GenBank/DDBJ whole genome shotgun (WGS) entry which is preliminary data.</text>
</comment>
<dbReference type="Pfam" id="PF12697">
    <property type="entry name" value="Abhydrolase_6"/>
    <property type="match status" value="1"/>
</dbReference>
<protein>
    <recommendedName>
        <fullName evidence="1">AB hydrolase-1 domain-containing protein</fullName>
    </recommendedName>
</protein>
<evidence type="ECO:0000313" key="3">
    <source>
        <dbReference type="Proteomes" id="UP001165082"/>
    </source>
</evidence>
<dbReference type="PANTHER" id="PTHR42886:SF42">
    <property type="entry name" value="ALPHA_BETA-HYDROLASES SUPERFAMILY PROTEIN"/>
    <property type="match status" value="1"/>
</dbReference>
<dbReference type="OrthoDB" id="8119704at2759"/>
<dbReference type="SUPFAM" id="SSF53474">
    <property type="entry name" value="alpha/beta-Hydrolases"/>
    <property type="match status" value="1"/>
</dbReference>
<dbReference type="InterPro" id="IPR000073">
    <property type="entry name" value="AB_hydrolase_1"/>
</dbReference>
<dbReference type="Proteomes" id="UP001165082">
    <property type="component" value="Unassembled WGS sequence"/>
</dbReference>
<accession>A0A9W6ZR42</accession>
<reference evidence="2" key="1">
    <citation type="submission" date="2022-07" db="EMBL/GenBank/DDBJ databases">
        <title>Genome analysis of Parmales, a sister group of diatoms, reveals the evolutionary specialization of diatoms from phago-mixotrophs to photoautotrophs.</title>
        <authorList>
            <person name="Ban H."/>
            <person name="Sato S."/>
            <person name="Yoshikawa S."/>
            <person name="Kazumasa Y."/>
            <person name="Nakamura Y."/>
            <person name="Ichinomiya M."/>
            <person name="Saitoh K."/>
            <person name="Sato N."/>
            <person name="Blanc-Mathieu R."/>
            <person name="Endo H."/>
            <person name="Kuwata A."/>
            <person name="Ogata H."/>
        </authorList>
    </citation>
    <scope>NUCLEOTIDE SEQUENCE</scope>
</reference>
<feature type="domain" description="AB hydrolase-1" evidence="1">
    <location>
        <begin position="36"/>
        <end position="276"/>
    </location>
</feature>
<sequence length="294" mass="32199">MLDNPVRRESDPSGSYPYILAAGPTCPEGPEPPPTLLFIHGSFHSPDCLAEHFMPFFSSHSIPSVAVPLRGIRSGYPSSSSPTKVKISEHVSDLSNYLLSNPSKTFVLVSHSFGGILAMKTLLAPSPPPNVRDLCFMCAVPPSGNAPMTLRYLKRDLPLSLLITWGLAFKKVAKDPDVCRTLFFDGSMGEGELERWMRGFQEDSRTTVDLGDLAGKLPADDLGARGRARERGRGGMRTLVLGATEDNIVDREGVEETAEYFGTEAVFVDSSHDVMLGWRWENAAFVILEWVKGL</sequence>
<proteinExistence type="predicted"/>
<dbReference type="GO" id="GO:0052689">
    <property type="term" value="F:carboxylic ester hydrolase activity"/>
    <property type="evidence" value="ECO:0007669"/>
    <property type="project" value="TreeGrafter"/>
</dbReference>
<evidence type="ECO:0000259" key="1">
    <source>
        <dbReference type="Pfam" id="PF12697"/>
    </source>
</evidence>
<dbReference type="PANTHER" id="PTHR42886">
    <property type="entry name" value="RE40534P-RELATED"/>
    <property type="match status" value="1"/>
</dbReference>
<dbReference type="EMBL" id="BRXZ01000806">
    <property type="protein sequence ID" value="GMH54445.1"/>
    <property type="molecule type" value="Genomic_DNA"/>
</dbReference>
<dbReference type="GO" id="GO:0006654">
    <property type="term" value="P:phosphatidic acid biosynthetic process"/>
    <property type="evidence" value="ECO:0007669"/>
    <property type="project" value="TreeGrafter"/>
</dbReference>
<name>A0A9W6ZR42_9STRA</name>
<keyword evidence="3" id="KW-1185">Reference proteome</keyword>
<dbReference type="AlphaFoldDB" id="A0A9W6ZR42"/>